<dbReference type="SUPFAM" id="SSF53300">
    <property type="entry name" value="vWA-like"/>
    <property type="match status" value="1"/>
</dbReference>
<dbReference type="PROSITE" id="PS50234">
    <property type="entry name" value="VWFA"/>
    <property type="match status" value="1"/>
</dbReference>
<dbReference type="InterPro" id="IPR036465">
    <property type="entry name" value="vWFA_dom_sf"/>
</dbReference>
<sequence length="903" mass="98571">MASIASQGCCGVVHRNTDGKLLCLPLSQMTVDALIVDVSARVTLTQIFYNPSDDSTTRAKYVLPLPARAAVCAFEMCCGDRVIRGIVKEQAQAKEEHIQAMREEKLTSLVEWATDDIFTISIGAIPGQKVVTTVLTFMMDLMTGDHVDEIRFQLPTSIGQRYGRVPDGMNDASTPAKHTRIKMKINVQTQGVIKSIASPTHPSFRVLPYGTHRDRPSRHRMTAIFSSTEYLTSDVVLCITAEGLDRPRCFIEHHPNISQSVAMQLTLVPKFELPPNPMKEYIFVLDRSSSMTVGSPQRIDMARRTLIMLLHSLPRNGTSFNILTFSNTPFAFYGTSQPYNQATLCDAVARVEKIVPDGGTELGLALNFALRRRSTSIPTAMFVLTDGEVYDVDATVDVVARAVAQAPKNAPIQVFALGIGDTVSTAVCEGMARAGNGVSLMATDAESILPKCTKLVRAGRSFVFKNVAVDWGLSGDIVEEERQGTAVRFAERDVKVQQTPASIESLYHGHRSVVFALIKGDESFILPDSVTLRAYREGHTVPIELKIPVESVKFTDEKPSIPLIHTLAARRLITDIQDSIDKGLSPDDKKVSIIRLGEQYQLASRYTSFIAVEDQWAEPAGTRRHSITRFLKHSRTRGRDLIPVPQNVEAAAFSIASFVMSALDYTSVFFAAAADVFSEPYRNISSSSASSQIRNIPGQYRPPTPDSTTSSQAADDDIPADEDGYDTDNTFTTLSSLEGSSETDWSDSEPDTSSGPAPPTDDPVRSRSPELHSSGSSGDQPSPRPRGRKTQPRPALPPPPQVSDAVYSLVRLQSFDGSFTLNEQLGRIVGQAAVDDSARPSGVTAQVWATALAVAYFRKHLTGQPDLLESMMEKAMEYVDESNSTGLAASFRALIDLAANLVN</sequence>
<evidence type="ECO:0008006" key="6">
    <source>
        <dbReference type="Google" id="ProtNLM"/>
    </source>
</evidence>
<evidence type="ECO:0000259" key="3">
    <source>
        <dbReference type="PROSITE" id="PS51468"/>
    </source>
</evidence>
<evidence type="ECO:0000313" key="4">
    <source>
        <dbReference type="EMBL" id="TCD67189.1"/>
    </source>
</evidence>
<dbReference type="SMART" id="SM00327">
    <property type="entry name" value="VWA"/>
    <property type="match status" value="1"/>
</dbReference>
<dbReference type="Pfam" id="PF08487">
    <property type="entry name" value="VIT"/>
    <property type="match status" value="1"/>
</dbReference>
<feature type="domain" description="VWFA" evidence="2">
    <location>
        <begin position="280"/>
        <end position="467"/>
    </location>
</feature>
<reference evidence="4 5" key="1">
    <citation type="submission" date="2018-11" db="EMBL/GenBank/DDBJ databases">
        <title>Genome assembly of Steccherinum ochraceum LE-BIN_3174, the white-rot fungus of the Steccherinaceae family (The Residual Polyporoid clade, Polyporales, Basidiomycota).</title>
        <authorList>
            <person name="Fedorova T.V."/>
            <person name="Glazunova O.A."/>
            <person name="Landesman E.O."/>
            <person name="Moiseenko K.V."/>
            <person name="Psurtseva N.V."/>
            <person name="Savinova O.S."/>
            <person name="Shakhova N.V."/>
            <person name="Tyazhelova T.V."/>
            <person name="Vasina D.V."/>
        </authorList>
    </citation>
    <scope>NUCLEOTIDE SEQUENCE [LARGE SCALE GENOMIC DNA]</scope>
    <source>
        <strain evidence="4 5">LE-BIN_3174</strain>
    </source>
</reference>
<dbReference type="PANTHER" id="PTHR45737:SF6">
    <property type="entry name" value="VON WILLEBRAND FACTOR A DOMAIN-CONTAINING PROTEIN 5A"/>
    <property type="match status" value="1"/>
</dbReference>
<dbReference type="Gene3D" id="3.40.50.410">
    <property type="entry name" value="von Willebrand factor, type A domain"/>
    <property type="match status" value="1"/>
</dbReference>
<dbReference type="STRING" id="92696.A0A4R0RPD4"/>
<protein>
    <recommendedName>
        <fullName evidence="6">VWFA domain-containing protein</fullName>
    </recommendedName>
</protein>
<dbReference type="EMBL" id="RWJN01000107">
    <property type="protein sequence ID" value="TCD67189.1"/>
    <property type="molecule type" value="Genomic_DNA"/>
</dbReference>
<keyword evidence="5" id="KW-1185">Reference proteome</keyword>
<feature type="compositionally biased region" description="Acidic residues" evidence="1">
    <location>
        <begin position="714"/>
        <end position="726"/>
    </location>
</feature>
<dbReference type="SMART" id="SM00609">
    <property type="entry name" value="VIT"/>
    <property type="match status" value="1"/>
</dbReference>
<accession>A0A4R0RPD4</accession>
<comment type="caution">
    <text evidence="4">The sequence shown here is derived from an EMBL/GenBank/DDBJ whole genome shotgun (WGS) entry which is preliminary data.</text>
</comment>
<dbReference type="PROSITE" id="PS51468">
    <property type="entry name" value="VIT"/>
    <property type="match status" value="1"/>
</dbReference>
<evidence type="ECO:0000259" key="2">
    <source>
        <dbReference type="PROSITE" id="PS50234"/>
    </source>
</evidence>
<dbReference type="Pfam" id="PF00092">
    <property type="entry name" value="VWA"/>
    <property type="match status" value="1"/>
</dbReference>
<dbReference type="OrthoDB" id="1729737at2759"/>
<feature type="compositionally biased region" description="Polar residues" evidence="1">
    <location>
        <begin position="771"/>
        <end position="780"/>
    </location>
</feature>
<proteinExistence type="predicted"/>
<dbReference type="AlphaFoldDB" id="A0A4R0RPD4"/>
<gene>
    <name evidence="4" type="ORF">EIP91_000416</name>
</gene>
<organism evidence="4 5">
    <name type="scientific">Steccherinum ochraceum</name>
    <dbReference type="NCBI Taxonomy" id="92696"/>
    <lineage>
        <taxon>Eukaryota</taxon>
        <taxon>Fungi</taxon>
        <taxon>Dikarya</taxon>
        <taxon>Basidiomycota</taxon>
        <taxon>Agaricomycotina</taxon>
        <taxon>Agaricomycetes</taxon>
        <taxon>Polyporales</taxon>
        <taxon>Steccherinaceae</taxon>
        <taxon>Steccherinum</taxon>
    </lineage>
</organism>
<name>A0A4R0RPD4_9APHY</name>
<evidence type="ECO:0000313" key="5">
    <source>
        <dbReference type="Proteomes" id="UP000292702"/>
    </source>
</evidence>
<feature type="region of interest" description="Disordered" evidence="1">
    <location>
        <begin position="686"/>
        <end position="802"/>
    </location>
</feature>
<feature type="domain" description="VIT" evidence="3">
    <location>
        <begin position="10"/>
        <end position="139"/>
    </location>
</feature>
<evidence type="ECO:0000256" key="1">
    <source>
        <dbReference type="SAM" id="MobiDB-lite"/>
    </source>
</evidence>
<dbReference type="InterPro" id="IPR013694">
    <property type="entry name" value="VIT"/>
</dbReference>
<dbReference type="InterPro" id="IPR002035">
    <property type="entry name" value="VWF_A"/>
</dbReference>
<feature type="compositionally biased region" description="Low complexity" evidence="1">
    <location>
        <begin position="730"/>
        <end position="743"/>
    </location>
</feature>
<dbReference type="Proteomes" id="UP000292702">
    <property type="component" value="Unassembled WGS sequence"/>
</dbReference>
<dbReference type="PANTHER" id="PTHR45737">
    <property type="entry name" value="VON WILLEBRAND FACTOR A DOMAIN-CONTAINING PROTEIN 5A"/>
    <property type="match status" value="1"/>
</dbReference>